<feature type="region of interest" description="Disordered" evidence="1">
    <location>
        <begin position="150"/>
        <end position="194"/>
    </location>
</feature>
<sequence>MEQCDLGARILQRLQKAPSQLLGTQGIHQQAHLYACAGPLYQQVAQGRAGLVRLEDVVLQVDVVARRIHRLDDGVEGGSAAHQQPQVGGRADGKVAGGRHQPRDLVQSLRAARHALAQALHACSHTRCLARTQPLDALALEPLRAEEVVNGQPAHGNRRHGKQPAQRGHGRAALQKDPHRDDHHIDRPGHRQQQQRILMGQVLTKPLHKDSFGRIKEKAGSPGGCRLARWASGDAHQSAVASLGSAGSEAGSCLGWGVMSSLTSPLSASSASATQSTSRRPPSTSCPNSSSSARERRMVSWIRRCMGRAPMSGSKPFLARCLRSASVK</sequence>
<gene>
    <name evidence="2" type="ORF">PHYPADRAFT_104336</name>
</gene>
<name>A9U8C6_PHYPA</name>
<proteinExistence type="predicted"/>
<dbReference type="EMBL" id="DS546946">
    <property type="protein sequence ID" value="EDQ48077.1"/>
    <property type="molecule type" value="Genomic_DNA"/>
</dbReference>
<evidence type="ECO:0000313" key="2">
    <source>
        <dbReference type="EMBL" id="EDQ48077.1"/>
    </source>
</evidence>
<evidence type="ECO:0000256" key="1">
    <source>
        <dbReference type="SAM" id="MobiDB-lite"/>
    </source>
</evidence>
<feature type="compositionally biased region" description="Basic and acidic residues" evidence="1">
    <location>
        <begin position="174"/>
        <end position="189"/>
    </location>
</feature>
<organism>
    <name type="scientific">Physcomitrium patens</name>
    <name type="common">Spreading-leaved earth moss</name>
    <name type="synonym">Physcomitrella patens</name>
    <dbReference type="NCBI Taxonomy" id="3218"/>
    <lineage>
        <taxon>Eukaryota</taxon>
        <taxon>Viridiplantae</taxon>
        <taxon>Streptophyta</taxon>
        <taxon>Embryophyta</taxon>
        <taxon>Bryophyta</taxon>
        <taxon>Bryophytina</taxon>
        <taxon>Bryopsida</taxon>
        <taxon>Funariidae</taxon>
        <taxon>Funariales</taxon>
        <taxon>Funariaceae</taxon>
        <taxon>Physcomitrium</taxon>
    </lineage>
</organism>
<accession>A9U8C6</accession>
<dbReference type="AlphaFoldDB" id="A9U8C6"/>
<reference evidence="2" key="1">
    <citation type="journal article" date="2008" name="Science">
        <title>The Physcomitrella genome reveals evolutionary insights into the conquest of land by plants.</title>
        <authorList>
            <person name="Rensing S."/>
            <person name="Lang D."/>
            <person name="Zimmer A."/>
            <person name="Terry A."/>
            <person name="Salamov A."/>
            <person name="Shapiro H."/>
            <person name="Nishiyama T."/>
            <person name="Perroud P.-F."/>
            <person name="Lindquist E."/>
            <person name="Kamisugi Y."/>
            <person name="Tanahashi T."/>
            <person name="Sakakibara K."/>
            <person name="Fujita T."/>
            <person name="Oishi K."/>
            <person name="Shin-I T."/>
            <person name="Kuroki Y."/>
            <person name="Toyoda A."/>
            <person name="Suzuki Y."/>
            <person name="Hashimoto A."/>
            <person name="Yamaguchi K."/>
            <person name="Sugano A."/>
            <person name="Kohara Y."/>
            <person name="Fujiyama A."/>
            <person name="Anterola A."/>
            <person name="Aoki S."/>
            <person name="Ashton N."/>
            <person name="Barbazuk W.B."/>
            <person name="Barker E."/>
            <person name="Bennetzen J."/>
            <person name="Bezanilla M."/>
            <person name="Blankenship R."/>
            <person name="Cho S.H."/>
            <person name="Dutcher S."/>
            <person name="Estelle M."/>
            <person name="Fawcett J.A."/>
            <person name="Gundlach H."/>
            <person name="Hanada K."/>
            <person name="Heyl A."/>
            <person name="Hicks K.A."/>
            <person name="Hugh J."/>
            <person name="Lohr M."/>
            <person name="Mayer K."/>
            <person name="Melkozernov A."/>
            <person name="Murata T."/>
            <person name="Nelson D."/>
            <person name="Pils B."/>
            <person name="Prigge M."/>
            <person name="Reiss B."/>
            <person name="Renner T."/>
            <person name="Rombauts S."/>
            <person name="Rushton P."/>
            <person name="Sanderfoot A."/>
            <person name="Schween G."/>
            <person name="Shiu S.-H."/>
            <person name="Stueber K."/>
            <person name="Theodoulou F.L."/>
            <person name="Tu H."/>
            <person name="Van de Peer Y."/>
            <person name="Verrier P.J."/>
            <person name="Waters E."/>
            <person name="Wood A."/>
            <person name="Yang L."/>
            <person name="Cove D."/>
            <person name="Cuming A."/>
            <person name="Hasebe M."/>
            <person name="Lucas S."/>
            <person name="Mishler D.B."/>
            <person name="Reski R."/>
            <person name="Grigoriev I."/>
            <person name="Quatrano R.S."/>
            <person name="Boore J.L."/>
        </authorList>
    </citation>
    <scope>NUCLEOTIDE SEQUENCE [LARGE SCALE GENOMIC DNA]</scope>
</reference>
<feature type="compositionally biased region" description="Low complexity" evidence="1">
    <location>
        <begin position="269"/>
        <end position="292"/>
    </location>
</feature>
<protein>
    <submittedName>
        <fullName evidence="2">Predicted protein</fullName>
    </submittedName>
</protein>
<feature type="region of interest" description="Disordered" evidence="1">
    <location>
        <begin position="269"/>
        <end position="295"/>
    </location>
</feature>
<feature type="non-terminal residue" evidence="2">
    <location>
        <position position="328"/>
    </location>
</feature>
<feature type="region of interest" description="Disordered" evidence="1">
    <location>
        <begin position="75"/>
        <end position="100"/>
    </location>
</feature>